<evidence type="ECO:0000256" key="6">
    <source>
        <dbReference type="ARBA" id="ARBA00022527"/>
    </source>
</evidence>
<dbReference type="SMART" id="SM00220">
    <property type="entry name" value="S_TKc"/>
    <property type="match status" value="1"/>
</dbReference>
<keyword evidence="8" id="KW-0808">Transferase</keyword>
<dbReference type="Pfam" id="PF13855">
    <property type="entry name" value="LRR_8"/>
    <property type="match status" value="2"/>
</dbReference>
<evidence type="ECO:0000256" key="2">
    <source>
        <dbReference type="ARBA" id="ARBA00008684"/>
    </source>
</evidence>
<keyword evidence="13" id="KW-0418">Kinase</keyword>
<reference evidence="20" key="1">
    <citation type="submission" date="2015-06" db="UniProtKB">
        <authorList>
            <consortium name="EnsemblPlants"/>
        </authorList>
    </citation>
    <scope>IDENTIFICATION</scope>
</reference>
<keyword evidence="6" id="KW-0723">Serine/threonine-protein kinase</keyword>
<dbReference type="FunFam" id="3.80.10.10:FF:000095">
    <property type="entry name" value="LRR receptor-like serine/threonine-protein kinase GSO1"/>
    <property type="match status" value="1"/>
</dbReference>
<feature type="domain" description="Protein kinase" evidence="19">
    <location>
        <begin position="851"/>
        <end position="1181"/>
    </location>
</feature>
<dbReference type="PROSITE" id="PS00108">
    <property type="entry name" value="PROTEIN_KINASE_ST"/>
    <property type="match status" value="1"/>
</dbReference>
<dbReference type="GO" id="GO:0005524">
    <property type="term" value="F:ATP binding"/>
    <property type="evidence" value="ECO:0007669"/>
    <property type="project" value="UniProtKB-UniRule"/>
</dbReference>
<dbReference type="PANTHER" id="PTHR48052:SF66">
    <property type="entry name" value="OS02G0610000 PROTEIN"/>
    <property type="match status" value="1"/>
</dbReference>
<keyword evidence="10" id="KW-0732">Signal</keyword>
<evidence type="ECO:0000256" key="4">
    <source>
        <dbReference type="ARBA" id="ARBA00012513"/>
    </source>
</evidence>
<keyword evidence="16" id="KW-0472">Membrane</keyword>
<sequence length="1181" mass="127926">MAATGHSCLLMLLLLASFVADGQPVSMPNTEAAADHLALVSFKSLITSDPSSALASWSWGGNRSLPLCRWRGVTCGARGSHRGRVVALDLSNLGLSGAIAPSVGNLTYLRKLHLPMNRLAGTIPSELGRLVNLRHVNLSYNSLEGGIPASLSQCHQLENISLAYNNLTGGIPPDMGDLPGMRRLQVQYNMLDGPILRSLGSLRGLELLHVSNNRLTGMIPSEIGNLTNLVSLNLNYNHLTGSVPSSLRSLQKIQNLQVRGNQLTGLIPSFLGNLSALAVLNLGTNGFEGEIVPLQALSSLSVLVLQENKLHGGLPSWLGNLSSLVYLSLGGNSFTGYIPESLGNLQMLSGLVLAENSLTGTIPSSLGNLRALSDLYLDKNQLTGQVPSSIFNMSSLRIFNLQFNQLTGSLPTGKKVSFPVLDIFNVGENRFQGVIPPWLCNCSMLTKIAVEVNMISGTVPPCLGDNLKSLSILTLGQNQLLANEDDGWDFLSSLTNSSRLKILDFSSNRFHGKLPNSVANLSTELQAFNIANNMISGNIPDRIGNLVNLSYLLMNINSLEGTIPSSLGRLQRLSYLDLGMNNLSGQIPPTLGNLTLLNKLYLGTNSLSGPVPSSLSNCPLELLAVQHNKLRGPIPEEVFLISTLSNFMYFQSNLFSGSLPLEIGSLKHIADIDLSDNQISGEIPASIGDCQSLQFLKMQRNFLQGRIPASVGRLKGLEVLDLSHNNLSGEIPEFLGSMKGLGSLNLSFNSFEGEVPKEGVFLDVNATAVEGNNPGIKLPPCSTHTNKKQSSKLIMIISISSAVLLIIVLLALFAFWYRRTKSQQANSDLSLINDLHIRVSYAELVNATNGFASENLIGVGSFGSVYKGRMMIHDQQVTVAVKVLNLQQRGASQSFVAECETLRCVRRRNLLKILTVCSSMDFRSQDFKALVYEFLPNGNLDQWIQKPYEENDGDRVLNLIGRLSITIDVGSALDYLHQHRPLPVIHCDLKPSNILLDSNMVAHVGDFGLARALRQEGSDFLEKSSGWATMRGTVGYAAPEYGLGNEVSILGDVYSYGVLLLEMFTGKKTNRRQVWRSSRWSGVASTASMMMGLGGMGQLSLGDGCVWMDERGVVALFGAVAGSTDGRTDKDNADLFPGEGSAVRWWRRRLLKCVHVVYALGLLHRVYAPEAGGFNLLFEKG</sequence>
<dbReference type="FunFam" id="3.80.10.10:FF:000288">
    <property type="entry name" value="LRR receptor-like serine/threonine-protein kinase EFR"/>
    <property type="match status" value="1"/>
</dbReference>
<keyword evidence="15" id="KW-1133">Transmembrane helix</keyword>
<dbReference type="FunFam" id="3.80.10.10:FF:000627">
    <property type="entry name" value="Probable leucine-rich repeat receptor-like protein kinase At2g33170"/>
    <property type="match status" value="1"/>
</dbReference>
<comment type="similarity">
    <text evidence="3">Belongs to the RLP family.</text>
</comment>
<dbReference type="EnsemblPlants" id="EMT12662">
    <property type="protein sequence ID" value="EMT12662"/>
    <property type="gene ID" value="F775_21574"/>
</dbReference>
<keyword evidence="5" id="KW-1003">Cell membrane</keyword>
<dbReference type="FunFam" id="3.80.10.10:FF:000383">
    <property type="entry name" value="Leucine-rich repeat receptor protein kinase EMS1"/>
    <property type="match status" value="1"/>
</dbReference>
<evidence type="ECO:0000256" key="15">
    <source>
        <dbReference type="ARBA" id="ARBA00022989"/>
    </source>
</evidence>
<dbReference type="PROSITE" id="PS50011">
    <property type="entry name" value="PROTEIN_KINASE_DOM"/>
    <property type="match status" value="1"/>
</dbReference>
<dbReference type="InterPro" id="IPR032675">
    <property type="entry name" value="LRR_dom_sf"/>
</dbReference>
<keyword evidence="12" id="KW-0547">Nucleotide-binding</keyword>
<dbReference type="Gene3D" id="1.10.510.10">
    <property type="entry name" value="Transferase(Phosphotransferase) domain 1"/>
    <property type="match status" value="1"/>
</dbReference>
<dbReference type="Gene3D" id="3.80.10.10">
    <property type="entry name" value="Ribonuclease Inhibitor"/>
    <property type="match status" value="4"/>
</dbReference>
<dbReference type="EC" id="2.7.11.1" evidence="4"/>
<organism evidence="20">
    <name type="scientific">Aegilops tauschii</name>
    <name type="common">Tausch's goatgrass</name>
    <name type="synonym">Aegilops squarrosa</name>
    <dbReference type="NCBI Taxonomy" id="37682"/>
    <lineage>
        <taxon>Eukaryota</taxon>
        <taxon>Viridiplantae</taxon>
        <taxon>Streptophyta</taxon>
        <taxon>Embryophyta</taxon>
        <taxon>Tracheophyta</taxon>
        <taxon>Spermatophyta</taxon>
        <taxon>Magnoliopsida</taxon>
        <taxon>Liliopsida</taxon>
        <taxon>Poales</taxon>
        <taxon>Poaceae</taxon>
        <taxon>BOP clade</taxon>
        <taxon>Pooideae</taxon>
        <taxon>Triticodae</taxon>
        <taxon>Triticeae</taxon>
        <taxon>Triticinae</taxon>
        <taxon>Aegilops</taxon>
    </lineage>
</organism>
<dbReference type="GO" id="GO:0005886">
    <property type="term" value="C:plasma membrane"/>
    <property type="evidence" value="ECO:0007669"/>
    <property type="project" value="UniProtKB-SubCell"/>
</dbReference>
<dbReference type="PANTHER" id="PTHR48052">
    <property type="entry name" value="UNNAMED PRODUCT"/>
    <property type="match status" value="1"/>
</dbReference>
<keyword evidence="18" id="KW-0325">Glycoprotein</keyword>
<dbReference type="Pfam" id="PF00560">
    <property type="entry name" value="LRR_1"/>
    <property type="match status" value="5"/>
</dbReference>
<evidence type="ECO:0000256" key="18">
    <source>
        <dbReference type="ARBA" id="ARBA00023180"/>
    </source>
</evidence>
<keyword evidence="14" id="KW-0067">ATP-binding</keyword>
<keyword evidence="17" id="KW-0675">Receptor</keyword>
<evidence type="ECO:0000256" key="1">
    <source>
        <dbReference type="ARBA" id="ARBA00004251"/>
    </source>
</evidence>
<dbReference type="FunFam" id="3.30.200.20:FF:000432">
    <property type="entry name" value="LRR receptor-like serine/threonine-protein kinase EFR"/>
    <property type="match status" value="1"/>
</dbReference>
<keyword evidence="7" id="KW-0433">Leucine-rich repeat</keyword>
<evidence type="ECO:0000259" key="19">
    <source>
        <dbReference type="PROSITE" id="PS50011"/>
    </source>
</evidence>
<comment type="similarity">
    <text evidence="2">Belongs to the protein kinase superfamily. Ser/Thr protein kinase family.</text>
</comment>
<keyword evidence="9" id="KW-0812">Transmembrane</keyword>
<evidence type="ECO:0000256" key="7">
    <source>
        <dbReference type="ARBA" id="ARBA00022614"/>
    </source>
</evidence>
<dbReference type="PROSITE" id="PS00107">
    <property type="entry name" value="PROTEIN_KINASE_ATP"/>
    <property type="match status" value="1"/>
</dbReference>
<evidence type="ECO:0000256" key="10">
    <source>
        <dbReference type="ARBA" id="ARBA00022729"/>
    </source>
</evidence>
<dbReference type="InterPro" id="IPR001611">
    <property type="entry name" value="Leu-rich_rpt"/>
</dbReference>
<evidence type="ECO:0000256" key="14">
    <source>
        <dbReference type="ARBA" id="ARBA00022840"/>
    </source>
</evidence>
<evidence type="ECO:0000256" key="12">
    <source>
        <dbReference type="ARBA" id="ARBA00022741"/>
    </source>
</evidence>
<dbReference type="Gene3D" id="3.30.200.20">
    <property type="entry name" value="Phosphorylase Kinase, domain 1"/>
    <property type="match status" value="1"/>
</dbReference>
<evidence type="ECO:0000313" key="20">
    <source>
        <dbReference type="EnsemblPlants" id="EMT12662"/>
    </source>
</evidence>
<evidence type="ECO:0000256" key="17">
    <source>
        <dbReference type="ARBA" id="ARBA00023170"/>
    </source>
</evidence>
<evidence type="ECO:0000256" key="5">
    <source>
        <dbReference type="ARBA" id="ARBA00022475"/>
    </source>
</evidence>
<evidence type="ECO:0000256" key="9">
    <source>
        <dbReference type="ARBA" id="ARBA00022692"/>
    </source>
</evidence>
<dbReference type="InterPro" id="IPR000719">
    <property type="entry name" value="Prot_kinase_dom"/>
</dbReference>
<dbReference type="Pfam" id="PF08263">
    <property type="entry name" value="LRRNT_2"/>
    <property type="match status" value="1"/>
</dbReference>
<dbReference type="InterPro" id="IPR003591">
    <property type="entry name" value="Leu-rich_rpt_typical-subtyp"/>
</dbReference>
<dbReference type="SUPFAM" id="SSF52047">
    <property type="entry name" value="RNI-like"/>
    <property type="match status" value="2"/>
</dbReference>
<dbReference type="InterPro" id="IPR008271">
    <property type="entry name" value="Ser/Thr_kinase_AS"/>
</dbReference>
<dbReference type="SMART" id="SM00369">
    <property type="entry name" value="LRR_TYP"/>
    <property type="match status" value="11"/>
</dbReference>
<dbReference type="GO" id="GO:0004674">
    <property type="term" value="F:protein serine/threonine kinase activity"/>
    <property type="evidence" value="ECO:0007669"/>
    <property type="project" value="UniProtKB-KW"/>
</dbReference>
<proteinExistence type="inferred from homology"/>
<dbReference type="InterPro" id="IPR017441">
    <property type="entry name" value="Protein_kinase_ATP_BS"/>
</dbReference>
<evidence type="ECO:0000256" key="16">
    <source>
        <dbReference type="ARBA" id="ARBA00023136"/>
    </source>
</evidence>
<protein>
    <recommendedName>
        <fullName evidence="4">non-specific serine/threonine protein kinase</fullName>
        <ecNumber evidence="4">2.7.11.1</ecNumber>
    </recommendedName>
</protein>
<evidence type="ECO:0000256" key="8">
    <source>
        <dbReference type="ARBA" id="ARBA00022679"/>
    </source>
</evidence>
<accession>M8B7C9</accession>
<name>M8B7C9_AEGTA</name>
<evidence type="ECO:0000256" key="3">
    <source>
        <dbReference type="ARBA" id="ARBA00009592"/>
    </source>
</evidence>
<comment type="subcellular location">
    <subcellularLocation>
        <location evidence="1">Cell membrane</location>
        <topology evidence="1">Single-pass type I membrane protein</topology>
    </subcellularLocation>
</comment>
<dbReference type="Pfam" id="PF00069">
    <property type="entry name" value="Pkinase"/>
    <property type="match status" value="1"/>
</dbReference>
<evidence type="ECO:0000256" key="11">
    <source>
        <dbReference type="ARBA" id="ARBA00022737"/>
    </source>
</evidence>
<dbReference type="InterPro" id="IPR013210">
    <property type="entry name" value="LRR_N_plant-typ"/>
</dbReference>
<keyword evidence="11" id="KW-0677">Repeat</keyword>
<evidence type="ECO:0000256" key="13">
    <source>
        <dbReference type="ARBA" id="ARBA00022777"/>
    </source>
</evidence>
<dbReference type="SUPFAM" id="SSF56112">
    <property type="entry name" value="Protein kinase-like (PK-like)"/>
    <property type="match status" value="1"/>
</dbReference>
<dbReference type="PROSITE" id="PS51450">
    <property type="entry name" value="LRR"/>
    <property type="match status" value="1"/>
</dbReference>
<dbReference type="AlphaFoldDB" id="M8B7C9"/>
<dbReference type="InterPro" id="IPR011009">
    <property type="entry name" value="Kinase-like_dom_sf"/>
</dbReference>